<dbReference type="AlphaFoldDB" id="A0A9X0CXM8"/>
<keyword evidence="2" id="KW-1185">Reference proteome</keyword>
<dbReference type="OrthoDB" id="5958408at2759"/>
<comment type="caution">
    <text evidence="1">The sequence shown here is derived from an EMBL/GenBank/DDBJ whole genome shotgun (WGS) entry which is preliminary data.</text>
</comment>
<organism evidence="1 2">
    <name type="scientific">Desmophyllum pertusum</name>
    <dbReference type="NCBI Taxonomy" id="174260"/>
    <lineage>
        <taxon>Eukaryota</taxon>
        <taxon>Metazoa</taxon>
        <taxon>Cnidaria</taxon>
        <taxon>Anthozoa</taxon>
        <taxon>Hexacorallia</taxon>
        <taxon>Scleractinia</taxon>
        <taxon>Caryophylliina</taxon>
        <taxon>Caryophylliidae</taxon>
        <taxon>Desmophyllum</taxon>
    </lineage>
</organism>
<reference evidence="1" key="1">
    <citation type="submission" date="2023-01" db="EMBL/GenBank/DDBJ databases">
        <title>Genome assembly of the deep-sea coral Lophelia pertusa.</title>
        <authorList>
            <person name="Herrera S."/>
            <person name="Cordes E."/>
        </authorList>
    </citation>
    <scope>NUCLEOTIDE SEQUENCE</scope>
    <source>
        <strain evidence="1">USNM1676648</strain>
        <tissue evidence="1">Polyp</tissue>
    </source>
</reference>
<sequence>MLWRASGLSSLEEYLESSLGIRQSLFPTVLGLKLAEDLDIGKRFKPTTLVIFIKSQSLIQYCLHASLLQPYLHDFFIPSEFLPCMLASGANNESVPRFICSPTEILLAGKIFRDILTLKESRRVEDRMVWVKTDPERSPITFIRSPDVLVALKSMAARCFRLPSLDKRCLQLSGVTLSSPVTFFLAFLHMAATFKESAEQVLCYVEECLPSVRLFQKRACTKACGLSWNVLKCLAGLSPGVVLKVEVHVTFPTSALSRNTPVVQAVLFEDPTDARFLKVWPVSQLEQRTFHRPVHLFYNNVRYDPDQKTVSLLVLETDWKALHAETVLILISSSVNYTSNAVKLKPGCKSSTNNSCCLANETVDVTSKNNREMDALFRSKRRKSRISCVRMSCVSDYSSSGLQKYDSCYQLQILSSQDIIIHNTGHMHKSTDCLVAEERQTKAPVRLFQTGIDSPSYQLKDDVSLEKKVVDDVIIHNGGHAIEDDGHSCRVTATVERVDDVTQLFGLLDVTLVTHKDAKTDQLEVE</sequence>
<protein>
    <submittedName>
        <fullName evidence="1">Uncharacterized protein</fullName>
    </submittedName>
</protein>
<dbReference type="EMBL" id="MU826382">
    <property type="protein sequence ID" value="KAJ7377234.1"/>
    <property type="molecule type" value="Genomic_DNA"/>
</dbReference>
<proteinExistence type="predicted"/>
<accession>A0A9X0CXM8</accession>
<name>A0A9X0CXM8_9CNID</name>
<evidence type="ECO:0000313" key="2">
    <source>
        <dbReference type="Proteomes" id="UP001163046"/>
    </source>
</evidence>
<evidence type="ECO:0000313" key="1">
    <source>
        <dbReference type="EMBL" id="KAJ7377234.1"/>
    </source>
</evidence>
<dbReference type="Proteomes" id="UP001163046">
    <property type="component" value="Unassembled WGS sequence"/>
</dbReference>
<gene>
    <name evidence="1" type="ORF">OS493_030436</name>
</gene>